<dbReference type="InterPro" id="IPR015424">
    <property type="entry name" value="PyrdxlP-dep_Trfase"/>
</dbReference>
<protein>
    <submittedName>
        <fullName evidence="6">Biosynthetic Aromatic amino acid aminotransferase beta</fullName>
        <ecNumber evidence="6">2.6.1.57</ecNumber>
    </submittedName>
</protein>
<feature type="domain" description="Aminotransferase class I/classII large" evidence="5">
    <location>
        <begin position="37"/>
        <end position="367"/>
    </location>
</feature>
<dbReference type="InterPro" id="IPR004839">
    <property type="entry name" value="Aminotransferase_I/II_large"/>
</dbReference>
<dbReference type="GO" id="GO:0000105">
    <property type="term" value="P:L-histidine biosynthetic process"/>
    <property type="evidence" value="ECO:0007669"/>
    <property type="project" value="InterPro"/>
</dbReference>
<accession>A0A3B0WP01</accession>
<dbReference type="Pfam" id="PF00155">
    <property type="entry name" value="Aminotran_1_2"/>
    <property type="match status" value="1"/>
</dbReference>
<dbReference type="PANTHER" id="PTHR43643:SF3">
    <property type="entry name" value="HISTIDINOL-PHOSPHATE AMINOTRANSFERASE"/>
    <property type="match status" value="1"/>
</dbReference>
<proteinExistence type="inferred from homology"/>
<dbReference type="InterPro" id="IPR050106">
    <property type="entry name" value="HistidinolP_aminotransfase"/>
</dbReference>
<evidence type="ECO:0000259" key="5">
    <source>
        <dbReference type="Pfam" id="PF00155"/>
    </source>
</evidence>
<dbReference type="AlphaFoldDB" id="A0A3B0WP01"/>
<sequence>MAQSFLDLATQGIRQLTPYQPGKPVEELERELGISNSIKLASNENPLGPSSFALKAIELVSSSINYYPDGGGFALGSKLAEKHQVDASNITLGNGSNDILELVTRAFLTPQHSAVFSEHSFAVYPIVVQAVGAKANIAKAFPDNHDSMPLGHDPETLLSQIDETTRIIFIANPNNPTGTWLSPDVLEQLFEKIAENVIIVLDLAYTEYMDEEVKPRITQWLQKFPNLVITQTFSKVYALAGLRIGYSISNPEIADVLNRVRQPFNTNILAQTAALASLDDAEHVAKSVEMNNAGKSYLQIAFADMGLKYLPTMGNFISVNVAQDGMALYEKLLQQGVIVRPVANYAMPEYLRITIGTQQQNERFIKTLKQVL</sequence>
<dbReference type="InterPro" id="IPR015421">
    <property type="entry name" value="PyrdxlP-dep_Trfase_major"/>
</dbReference>
<dbReference type="HAMAP" id="MF_01023">
    <property type="entry name" value="HisC_aminotrans_2"/>
    <property type="match status" value="1"/>
</dbReference>
<dbReference type="EMBL" id="UOFE01000039">
    <property type="protein sequence ID" value="VAW54330.1"/>
    <property type="molecule type" value="Genomic_DNA"/>
</dbReference>
<dbReference type="EC" id="2.6.1.57" evidence="6"/>
<evidence type="ECO:0000313" key="6">
    <source>
        <dbReference type="EMBL" id="VAW54330.1"/>
    </source>
</evidence>
<dbReference type="CDD" id="cd00609">
    <property type="entry name" value="AAT_like"/>
    <property type="match status" value="1"/>
</dbReference>
<dbReference type="InterPro" id="IPR015422">
    <property type="entry name" value="PyrdxlP-dep_Trfase_small"/>
</dbReference>
<reference evidence="6" key="1">
    <citation type="submission" date="2018-06" db="EMBL/GenBank/DDBJ databases">
        <authorList>
            <person name="Zhirakovskaya E."/>
        </authorList>
    </citation>
    <scope>NUCLEOTIDE SEQUENCE</scope>
</reference>
<name>A0A3B0WP01_9ZZZZ</name>
<dbReference type="PANTHER" id="PTHR43643">
    <property type="entry name" value="HISTIDINOL-PHOSPHATE AMINOTRANSFERASE 2"/>
    <property type="match status" value="1"/>
</dbReference>
<gene>
    <name evidence="6" type="ORF">MNBD_GAMMA05-802</name>
</gene>
<comment type="cofactor">
    <cofactor evidence="1">
        <name>pyridoxal 5'-phosphate</name>
        <dbReference type="ChEBI" id="CHEBI:597326"/>
    </cofactor>
</comment>
<keyword evidence="4" id="KW-0663">Pyridoxal phosphate</keyword>
<dbReference type="GO" id="GO:0004400">
    <property type="term" value="F:histidinol-phosphate transaminase activity"/>
    <property type="evidence" value="ECO:0007669"/>
    <property type="project" value="InterPro"/>
</dbReference>
<evidence type="ECO:0000256" key="3">
    <source>
        <dbReference type="ARBA" id="ARBA00022679"/>
    </source>
</evidence>
<dbReference type="Gene3D" id="3.40.640.10">
    <property type="entry name" value="Type I PLP-dependent aspartate aminotransferase-like (Major domain)"/>
    <property type="match status" value="1"/>
</dbReference>
<dbReference type="InterPro" id="IPR005861">
    <property type="entry name" value="HisP_aminotrans"/>
</dbReference>
<keyword evidence="3 6" id="KW-0808">Transferase</keyword>
<evidence type="ECO:0000256" key="1">
    <source>
        <dbReference type="ARBA" id="ARBA00001933"/>
    </source>
</evidence>
<dbReference type="SUPFAM" id="SSF53383">
    <property type="entry name" value="PLP-dependent transferases"/>
    <property type="match status" value="1"/>
</dbReference>
<keyword evidence="2 6" id="KW-0032">Aminotransferase</keyword>
<dbReference type="NCBIfam" id="TIGR01141">
    <property type="entry name" value="hisC"/>
    <property type="match status" value="1"/>
</dbReference>
<evidence type="ECO:0000256" key="4">
    <source>
        <dbReference type="ARBA" id="ARBA00022898"/>
    </source>
</evidence>
<dbReference type="Gene3D" id="3.90.1150.10">
    <property type="entry name" value="Aspartate Aminotransferase, domain 1"/>
    <property type="match status" value="1"/>
</dbReference>
<organism evidence="6">
    <name type="scientific">hydrothermal vent metagenome</name>
    <dbReference type="NCBI Taxonomy" id="652676"/>
    <lineage>
        <taxon>unclassified sequences</taxon>
        <taxon>metagenomes</taxon>
        <taxon>ecological metagenomes</taxon>
    </lineage>
</organism>
<evidence type="ECO:0000256" key="2">
    <source>
        <dbReference type="ARBA" id="ARBA00022576"/>
    </source>
</evidence>
<dbReference type="GO" id="GO:0030170">
    <property type="term" value="F:pyridoxal phosphate binding"/>
    <property type="evidence" value="ECO:0007669"/>
    <property type="project" value="InterPro"/>
</dbReference>